<organism evidence="6 7">
    <name type="scientific">Diversispora epigaea</name>
    <dbReference type="NCBI Taxonomy" id="1348612"/>
    <lineage>
        <taxon>Eukaryota</taxon>
        <taxon>Fungi</taxon>
        <taxon>Fungi incertae sedis</taxon>
        <taxon>Mucoromycota</taxon>
        <taxon>Glomeromycotina</taxon>
        <taxon>Glomeromycetes</taxon>
        <taxon>Diversisporales</taxon>
        <taxon>Diversisporaceae</taxon>
        <taxon>Diversispora</taxon>
    </lineage>
</organism>
<gene>
    <name evidence="6" type="ORF">Glove_52g87</name>
</gene>
<sequence>MEWIPYDRLKDIEEIAKGGFGTICKAKWIDGPIEEWDLENEPWTRYGQLDVALKKFDNNFANLNEDFLNENAIKHLLRHKFIQNAQQNSDNDWEVMEWIPYDRLKDIEEIAKGGFGTICKAKWIDGPIEEWDLENEPWTRYGQLDVALKKFDNNFANLNEDFLNEIAIHLKASSEYASLRFYGITQDLKINEYIMVLEYMNGGNPRDYLKKDFNNINWSMKLEYLKELASDFKNIHKLDIMHHDFHPGNILLSNFKNYYLCISDFGLTPEVLSGEEYTKAADVYSFGMIAYEMVTGFAPYYNVRHDRDLARQICNGLRPKIPFHIPKLITRMIMRCWGARITHRPTFLELFDELFKYYVDYFENIKSKRLGNSTTPTPMNYETHPEAIYTSRLFNYSILPKLKDDENFAKELEKSTISTSALSASLRESFEECAIQLHHYNYTSQDEIDKECFGYSLIRDELDDLFEKGNLRYKTFIWEFKPPMEERIRLCDG</sequence>
<dbReference type="SUPFAM" id="SSF56112">
    <property type="entry name" value="Protein kinase-like (PK-like)"/>
    <property type="match status" value="2"/>
</dbReference>
<dbReference type="InterPro" id="IPR001245">
    <property type="entry name" value="Ser-Thr/Tyr_kinase_cat_dom"/>
</dbReference>
<dbReference type="Proteomes" id="UP000266861">
    <property type="component" value="Unassembled WGS sequence"/>
</dbReference>
<name>A0A397JFH3_9GLOM</name>
<evidence type="ECO:0000256" key="2">
    <source>
        <dbReference type="ARBA" id="ARBA00022741"/>
    </source>
</evidence>
<evidence type="ECO:0000256" key="3">
    <source>
        <dbReference type="ARBA" id="ARBA00022777"/>
    </source>
</evidence>
<dbReference type="AlphaFoldDB" id="A0A397JFH3"/>
<accession>A0A397JFH3</accession>
<dbReference type="InterPro" id="IPR011009">
    <property type="entry name" value="Kinase-like_dom_sf"/>
</dbReference>
<evidence type="ECO:0000256" key="1">
    <source>
        <dbReference type="ARBA" id="ARBA00022679"/>
    </source>
</evidence>
<protein>
    <recommendedName>
        <fullName evidence="5">Protein kinase domain-containing protein</fullName>
    </recommendedName>
</protein>
<keyword evidence="3" id="KW-0418">Kinase</keyword>
<dbReference type="Gene3D" id="1.10.510.10">
    <property type="entry name" value="Transferase(Phosphotransferase) domain 1"/>
    <property type="match status" value="2"/>
</dbReference>
<dbReference type="GO" id="GO:0004674">
    <property type="term" value="F:protein serine/threonine kinase activity"/>
    <property type="evidence" value="ECO:0007669"/>
    <property type="project" value="TreeGrafter"/>
</dbReference>
<comment type="caution">
    <text evidence="6">The sequence shown here is derived from an EMBL/GenBank/DDBJ whole genome shotgun (WGS) entry which is preliminary data.</text>
</comment>
<dbReference type="PANTHER" id="PTHR44329:SF288">
    <property type="entry name" value="MITOGEN-ACTIVATED PROTEIN KINASE KINASE KINASE 20"/>
    <property type="match status" value="1"/>
</dbReference>
<dbReference type="PANTHER" id="PTHR44329">
    <property type="entry name" value="SERINE/THREONINE-PROTEIN KINASE TNNI3K-RELATED"/>
    <property type="match status" value="1"/>
</dbReference>
<keyword evidence="1" id="KW-0808">Transferase</keyword>
<keyword evidence="7" id="KW-1185">Reference proteome</keyword>
<dbReference type="PROSITE" id="PS50011">
    <property type="entry name" value="PROTEIN_KINASE_DOM"/>
    <property type="match status" value="1"/>
</dbReference>
<dbReference type="Pfam" id="PF07714">
    <property type="entry name" value="PK_Tyr_Ser-Thr"/>
    <property type="match status" value="1"/>
</dbReference>
<dbReference type="InterPro" id="IPR051681">
    <property type="entry name" value="Ser/Thr_Kinases-Pseudokinases"/>
</dbReference>
<keyword evidence="2" id="KW-0547">Nucleotide-binding</keyword>
<dbReference type="EMBL" id="PQFF01000049">
    <property type="protein sequence ID" value="RHZ86337.1"/>
    <property type="molecule type" value="Genomic_DNA"/>
</dbReference>
<dbReference type="InterPro" id="IPR000719">
    <property type="entry name" value="Prot_kinase_dom"/>
</dbReference>
<feature type="domain" description="Protein kinase" evidence="5">
    <location>
        <begin position="104"/>
        <end position="362"/>
    </location>
</feature>
<reference evidence="6 7" key="1">
    <citation type="submission" date="2018-08" db="EMBL/GenBank/DDBJ databases">
        <title>Genome and evolution of the arbuscular mycorrhizal fungus Diversispora epigaea (formerly Glomus versiforme) and its bacterial endosymbionts.</title>
        <authorList>
            <person name="Sun X."/>
            <person name="Fei Z."/>
            <person name="Harrison M."/>
        </authorList>
    </citation>
    <scope>NUCLEOTIDE SEQUENCE [LARGE SCALE GENOMIC DNA]</scope>
    <source>
        <strain evidence="6 7">IT104</strain>
    </source>
</reference>
<proteinExistence type="predicted"/>
<evidence type="ECO:0000256" key="4">
    <source>
        <dbReference type="ARBA" id="ARBA00022840"/>
    </source>
</evidence>
<keyword evidence="4" id="KW-0067">ATP-binding</keyword>
<evidence type="ECO:0000259" key="5">
    <source>
        <dbReference type="PROSITE" id="PS50011"/>
    </source>
</evidence>
<dbReference type="STRING" id="1348612.A0A397JFH3"/>
<evidence type="ECO:0000313" key="7">
    <source>
        <dbReference type="Proteomes" id="UP000266861"/>
    </source>
</evidence>
<dbReference type="GO" id="GO:0005524">
    <property type="term" value="F:ATP binding"/>
    <property type="evidence" value="ECO:0007669"/>
    <property type="project" value="UniProtKB-KW"/>
</dbReference>
<evidence type="ECO:0000313" key="6">
    <source>
        <dbReference type="EMBL" id="RHZ86337.1"/>
    </source>
</evidence>